<dbReference type="AlphaFoldDB" id="A0A067K6X1"/>
<dbReference type="Proteomes" id="UP000027138">
    <property type="component" value="Unassembled WGS sequence"/>
</dbReference>
<dbReference type="EMBL" id="KK914644">
    <property type="protein sequence ID" value="KDP30733.1"/>
    <property type="molecule type" value="Genomic_DNA"/>
</dbReference>
<gene>
    <name evidence="1" type="ORF">JCGZ_15534</name>
</gene>
<evidence type="ECO:0000313" key="2">
    <source>
        <dbReference type="Proteomes" id="UP000027138"/>
    </source>
</evidence>
<reference evidence="1 2" key="1">
    <citation type="journal article" date="2014" name="PLoS ONE">
        <title>Global Analysis of Gene Expression Profiles in Physic Nut (Jatropha curcas L.) Seedlings Exposed to Salt Stress.</title>
        <authorList>
            <person name="Zhang L."/>
            <person name="Zhang C."/>
            <person name="Wu P."/>
            <person name="Chen Y."/>
            <person name="Li M."/>
            <person name="Jiang H."/>
            <person name="Wu G."/>
        </authorList>
    </citation>
    <scope>NUCLEOTIDE SEQUENCE [LARGE SCALE GENOMIC DNA]</scope>
    <source>
        <strain evidence="2">cv. GZQX0401</strain>
        <tissue evidence="1">Young leaves</tissue>
    </source>
</reference>
<protein>
    <submittedName>
        <fullName evidence="1">Uncharacterized protein</fullName>
    </submittedName>
</protein>
<keyword evidence="2" id="KW-1185">Reference proteome</keyword>
<name>A0A067K6X1_JATCU</name>
<accession>A0A067K6X1</accession>
<proteinExistence type="predicted"/>
<organism evidence="1 2">
    <name type="scientific">Jatropha curcas</name>
    <name type="common">Barbados nut</name>
    <dbReference type="NCBI Taxonomy" id="180498"/>
    <lineage>
        <taxon>Eukaryota</taxon>
        <taxon>Viridiplantae</taxon>
        <taxon>Streptophyta</taxon>
        <taxon>Embryophyta</taxon>
        <taxon>Tracheophyta</taxon>
        <taxon>Spermatophyta</taxon>
        <taxon>Magnoliopsida</taxon>
        <taxon>eudicotyledons</taxon>
        <taxon>Gunneridae</taxon>
        <taxon>Pentapetalae</taxon>
        <taxon>rosids</taxon>
        <taxon>fabids</taxon>
        <taxon>Malpighiales</taxon>
        <taxon>Euphorbiaceae</taxon>
        <taxon>Crotonoideae</taxon>
        <taxon>Jatropheae</taxon>
        <taxon>Jatropha</taxon>
    </lineage>
</organism>
<sequence>MEQVKGCEMDGVAEANEDLNEDLAIVATLSNQTTSRQLATMCLMEEGRGI</sequence>
<evidence type="ECO:0000313" key="1">
    <source>
        <dbReference type="EMBL" id="KDP30733.1"/>
    </source>
</evidence>